<dbReference type="Gramene" id="TraesROB_scaffold_045192_01G000100.1">
    <property type="protein sequence ID" value="TraesROB_scaffold_045192_01G000100.1"/>
    <property type="gene ID" value="TraesROB_scaffold_045192_01G000100"/>
</dbReference>
<dbReference type="STRING" id="4565.A0A3B6C6A0"/>
<dbReference type="Gramene" id="TraesCLE_scaffold_008587_01G000200.1">
    <property type="protein sequence ID" value="TraesCLE_scaffold_008587_01G000200.1"/>
    <property type="gene ID" value="TraesCLE_scaffold_008587_01G000200"/>
</dbReference>
<proteinExistence type="predicted"/>
<organism evidence="2">
    <name type="scientific">Triticum aestivum</name>
    <name type="common">Wheat</name>
    <dbReference type="NCBI Taxonomy" id="4565"/>
    <lineage>
        <taxon>Eukaryota</taxon>
        <taxon>Viridiplantae</taxon>
        <taxon>Streptophyta</taxon>
        <taxon>Embryophyta</taxon>
        <taxon>Tracheophyta</taxon>
        <taxon>Spermatophyta</taxon>
        <taxon>Magnoliopsida</taxon>
        <taxon>Liliopsida</taxon>
        <taxon>Poales</taxon>
        <taxon>Poaceae</taxon>
        <taxon>BOP clade</taxon>
        <taxon>Pooideae</taxon>
        <taxon>Triticodae</taxon>
        <taxon>Triticeae</taxon>
        <taxon>Triticinae</taxon>
        <taxon>Triticum</taxon>
    </lineage>
</organism>
<dbReference type="Gramene" id="TraesCAD_scaffold_014836_01G000200.1">
    <property type="protein sequence ID" value="TraesCAD_scaffold_014836_01G000200.1"/>
    <property type="gene ID" value="TraesCAD_scaffold_014836_01G000200"/>
</dbReference>
<dbReference type="PANTHER" id="PTHR33087">
    <property type="entry name" value="OS07G0539200 PROTEIN"/>
    <property type="match status" value="1"/>
</dbReference>
<dbReference type="Gramene" id="TraesCS2B02G294900.1">
    <property type="protein sequence ID" value="TraesCS2B02G294900.1.cds1"/>
    <property type="gene ID" value="TraesCS2B02G294900"/>
</dbReference>
<dbReference type="InterPro" id="IPR053253">
    <property type="entry name" value="Sex_diff_modulator"/>
</dbReference>
<dbReference type="PANTHER" id="PTHR33087:SF42">
    <property type="entry name" value="DUF4283 DOMAIN-CONTAINING PROTEIN"/>
    <property type="match status" value="1"/>
</dbReference>
<name>A0A3B6C6A0_WHEAT</name>
<keyword evidence="3" id="KW-1185">Reference proteome</keyword>
<dbReference type="AlphaFoldDB" id="A0A3B6C6A0"/>
<accession>A0A3B6C6A0</accession>
<sequence length="255" mass="27199">MRTQVDLMIEGIPSHAWTSETAAELLGSSCLVESLAPETENREDLSLFKLRAWCVDPDEVPADRQLWVTEPVMVGGPAARSPTSRALLEYKTLIHIGRVRDHEGPERWLRLPSSDGSGQSGLLEDSGDFSGRGEWRVLPWSRGVRDRRGGAPGNGAHGGSYMRALMGRIGPSDWRIPPMAQSSAAKIHAPVVTAVATGVGGGRLLAAEAALVEPVAVDDPGRKARATENPAAEVMDRTAHAPGSKSFGQGDRRAG</sequence>
<dbReference type="OrthoDB" id="693750at2759"/>
<evidence type="ECO:0000313" key="2">
    <source>
        <dbReference type="EnsemblPlants" id="TraesCS2B02G294900.1.cds1"/>
    </source>
</evidence>
<protein>
    <recommendedName>
        <fullName evidence="4">DUF4283 domain-containing protein</fullName>
    </recommendedName>
</protein>
<dbReference type="Proteomes" id="UP000019116">
    <property type="component" value="Chromosome 2B"/>
</dbReference>
<evidence type="ECO:0000256" key="1">
    <source>
        <dbReference type="SAM" id="MobiDB-lite"/>
    </source>
</evidence>
<evidence type="ECO:0000313" key="3">
    <source>
        <dbReference type="Proteomes" id="UP000019116"/>
    </source>
</evidence>
<dbReference type="EnsemblPlants" id="TraesCS2B02G294900.1">
    <property type="protein sequence ID" value="TraesCS2B02G294900.1.cds1"/>
    <property type="gene ID" value="TraesCS2B02G294900"/>
</dbReference>
<reference evidence="2" key="2">
    <citation type="submission" date="2018-10" db="UniProtKB">
        <authorList>
            <consortium name="EnsemblPlants"/>
        </authorList>
    </citation>
    <scope>IDENTIFICATION</scope>
</reference>
<dbReference type="Gramene" id="TraesRN2B0100789900.1">
    <property type="protein sequence ID" value="TraesRN2B0100789900.1"/>
    <property type="gene ID" value="TraesRN2B0100789900"/>
</dbReference>
<dbReference type="Gramene" id="TraesCS2B03G0769900.1">
    <property type="protein sequence ID" value="TraesCS2B03G0769900.1.CDS1"/>
    <property type="gene ID" value="TraesCS2B03G0769900"/>
</dbReference>
<evidence type="ECO:0008006" key="4">
    <source>
        <dbReference type="Google" id="ProtNLM"/>
    </source>
</evidence>
<dbReference type="Gramene" id="TraesWEE_scaffold_008110_01G000200.1">
    <property type="protein sequence ID" value="TraesWEE_scaffold_008110_01G000200.1"/>
    <property type="gene ID" value="TraesWEE_scaffold_008110_01G000200"/>
</dbReference>
<reference evidence="2" key="1">
    <citation type="submission" date="2018-08" db="EMBL/GenBank/DDBJ databases">
        <authorList>
            <person name="Rossello M."/>
        </authorList>
    </citation>
    <scope>NUCLEOTIDE SEQUENCE [LARGE SCALE GENOMIC DNA]</scope>
    <source>
        <strain evidence="2">cv. Chinese Spring</strain>
    </source>
</reference>
<feature type="region of interest" description="Disordered" evidence="1">
    <location>
        <begin position="219"/>
        <end position="255"/>
    </location>
</feature>